<protein>
    <submittedName>
        <fullName evidence="2">Uncharacterized protein</fullName>
    </submittedName>
</protein>
<feature type="chain" id="PRO_5041301938" evidence="1">
    <location>
        <begin position="17"/>
        <end position="105"/>
    </location>
</feature>
<gene>
    <name evidence="2" type="ORF">QR680_004916</name>
</gene>
<keyword evidence="1" id="KW-0732">Signal</keyword>
<evidence type="ECO:0000313" key="2">
    <source>
        <dbReference type="EMBL" id="KAK0410051.1"/>
    </source>
</evidence>
<dbReference type="EMBL" id="JAUCMV010000003">
    <property type="protein sequence ID" value="KAK0410051.1"/>
    <property type="molecule type" value="Genomic_DNA"/>
</dbReference>
<dbReference type="AlphaFoldDB" id="A0AA39HRN9"/>
<keyword evidence="3" id="KW-1185">Reference proteome</keyword>
<organism evidence="2 3">
    <name type="scientific">Steinernema hermaphroditum</name>
    <dbReference type="NCBI Taxonomy" id="289476"/>
    <lineage>
        <taxon>Eukaryota</taxon>
        <taxon>Metazoa</taxon>
        <taxon>Ecdysozoa</taxon>
        <taxon>Nematoda</taxon>
        <taxon>Chromadorea</taxon>
        <taxon>Rhabditida</taxon>
        <taxon>Tylenchina</taxon>
        <taxon>Panagrolaimomorpha</taxon>
        <taxon>Strongyloidoidea</taxon>
        <taxon>Steinernematidae</taxon>
        <taxon>Steinernema</taxon>
    </lineage>
</organism>
<comment type="caution">
    <text evidence="2">The sequence shown here is derived from an EMBL/GenBank/DDBJ whole genome shotgun (WGS) entry which is preliminary data.</text>
</comment>
<dbReference type="Proteomes" id="UP001175271">
    <property type="component" value="Unassembled WGS sequence"/>
</dbReference>
<evidence type="ECO:0000256" key="1">
    <source>
        <dbReference type="SAM" id="SignalP"/>
    </source>
</evidence>
<name>A0AA39HRN9_9BILA</name>
<sequence length="105" mass="11588">MDRILPVVVLLHSIAAFESLGTGLIHECCTKCAKIGVEESCHDNLGSCLNSVVHDVWMCAKWVLDGRCPEYSIFYSVKEDSLWAVKNFLEGLAAATAVTLFVHLF</sequence>
<evidence type="ECO:0000313" key="3">
    <source>
        <dbReference type="Proteomes" id="UP001175271"/>
    </source>
</evidence>
<feature type="signal peptide" evidence="1">
    <location>
        <begin position="1"/>
        <end position="16"/>
    </location>
</feature>
<reference evidence="2" key="1">
    <citation type="submission" date="2023-06" db="EMBL/GenBank/DDBJ databases">
        <title>Genomic analysis of the entomopathogenic nematode Steinernema hermaphroditum.</title>
        <authorList>
            <person name="Schwarz E.M."/>
            <person name="Heppert J.K."/>
            <person name="Baniya A."/>
            <person name="Schwartz H.T."/>
            <person name="Tan C.-H."/>
            <person name="Antoshechkin I."/>
            <person name="Sternberg P.W."/>
            <person name="Goodrich-Blair H."/>
            <person name="Dillman A.R."/>
        </authorList>
    </citation>
    <scope>NUCLEOTIDE SEQUENCE</scope>
    <source>
        <strain evidence="2">PS9179</strain>
        <tissue evidence="2">Whole animal</tissue>
    </source>
</reference>
<accession>A0AA39HRN9</accession>
<proteinExistence type="predicted"/>